<reference evidence="2" key="1">
    <citation type="journal article" date="2019" name="Beilstein J. Org. Chem.">
        <title>Nanangenines: drimane sesquiterpenoids as the dominant metabolite cohort of a novel Australian fungus, Aspergillus nanangensis.</title>
        <authorList>
            <person name="Lacey H.J."/>
            <person name="Gilchrist C.L.M."/>
            <person name="Crombie A."/>
            <person name="Kalaitzis J.A."/>
            <person name="Vuong D."/>
            <person name="Rutledge P.J."/>
            <person name="Turner P."/>
            <person name="Pitt J.I."/>
            <person name="Lacey E."/>
            <person name="Chooi Y.H."/>
            <person name="Piggott A.M."/>
        </authorList>
    </citation>
    <scope>NUCLEOTIDE SEQUENCE</scope>
    <source>
        <strain evidence="2">MST-FP2251</strain>
    </source>
</reference>
<feature type="compositionally biased region" description="Acidic residues" evidence="1">
    <location>
        <begin position="78"/>
        <end position="92"/>
    </location>
</feature>
<dbReference type="AlphaFoldDB" id="A0AAD4CHP4"/>
<comment type="caution">
    <text evidence="2">The sequence shown here is derived from an EMBL/GenBank/DDBJ whole genome shotgun (WGS) entry which is preliminary data.</text>
</comment>
<evidence type="ECO:0000313" key="3">
    <source>
        <dbReference type="Proteomes" id="UP001194746"/>
    </source>
</evidence>
<keyword evidence="3" id="KW-1185">Reference proteome</keyword>
<evidence type="ECO:0000256" key="1">
    <source>
        <dbReference type="SAM" id="MobiDB-lite"/>
    </source>
</evidence>
<proteinExistence type="predicted"/>
<reference evidence="2" key="2">
    <citation type="submission" date="2020-02" db="EMBL/GenBank/DDBJ databases">
        <authorList>
            <person name="Gilchrist C.L.M."/>
            <person name="Chooi Y.-H."/>
        </authorList>
    </citation>
    <scope>NUCLEOTIDE SEQUENCE</scope>
    <source>
        <strain evidence="2">MST-FP2251</strain>
    </source>
</reference>
<dbReference type="EMBL" id="VCAU01000076">
    <property type="protein sequence ID" value="KAF9886522.1"/>
    <property type="molecule type" value="Genomic_DNA"/>
</dbReference>
<protein>
    <submittedName>
        <fullName evidence="2">Uncharacterized protein</fullName>
    </submittedName>
</protein>
<feature type="region of interest" description="Disordered" evidence="1">
    <location>
        <begin position="76"/>
        <end position="102"/>
    </location>
</feature>
<dbReference type="Proteomes" id="UP001194746">
    <property type="component" value="Unassembled WGS sequence"/>
</dbReference>
<gene>
    <name evidence="2" type="ORF">FE257_011429</name>
</gene>
<accession>A0AAD4CHP4</accession>
<sequence length="102" mass="11530">MYSKRVRMYDRPSLPSDLKSTGRNVKLWDCQNDNPIYSGHVIEMTTQDPESFPLPSFDLLHMQWVMNRVAAISGAADISDEDDSDDESEAEPSSDAFTLVDE</sequence>
<name>A0AAD4CHP4_ASPNN</name>
<evidence type="ECO:0000313" key="2">
    <source>
        <dbReference type="EMBL" id="KAF9886522.1"/>
    </source>
</evidence>
<organism evidence="2 3">
    <name type="scientific">Aspergillus nanangensis</name>
    <dbReference type="NCBI Taxonomy" id="2582783"/>
    <lineage>
        <taxon>Eukaryota</taxon>
        <taxon>Fungi</taxon>
        <taxon>Dikarya</taxon>
        <taxon>Ascomycota</taxon>
        <taxon>Pezizomycotina</taxon>
        <taxon>Eurotiomycetes</taxon>
        <taxon>Eurotiomycetidae</taxon>
        <taxon>Eurotiales</taxon>
        <taxon>Aspergillaceae</taxon>
        <taxon>Aspergillus</taxon>
        <taxon>Aspergillus subgen. Circumdati</taxon>
    </lineage>
</organism>